<dbReference type="EMBL" id="CP002959">
    <property type="protein sequence ID" value="AFM11363.1"/>
    <property type="molecule type" value="Genomic_DNA"/>
</dbReference>
<dbReference type="HOGENOM" id="CLU_016107_1_0_12"/>
<proteinExistence type="predicted"/>
<reference evidence="1 2" key="1">
    <citation type="submission" date="2012-06" db="EMBL/GenBank/DDBJ databases">
        <title>The complete chromosome of genome of Turneriella parva DSM 21527.</title>
        <authorList>
            <consortium name="US DOE Joint Genome Institute (JGI-PGF)"/>
            <person name="Lucas S."/>
            <person name="Han J."/>
            <person name="Lapidus A."/>
            <person name="Bruce D."/>
            <person name="Goodwin L."/>
            <person name="Pitluck S."/>
            <person name="Peters L."/>
            <person name="Kyrpides N."/>
            <person name="Mavromatis K."/>
            <person name="Ivanova N."/>
            <person name="Mikhailova N."/>
            <person name="Chertkov O."/>
            <person name="Detter J.C."/>
            <person name="Tapia R."/>
            <person name="Han C."/>
            <person name="Land M."/>
            <person name="Hauser L."/>
            <person name="Markowitz V."/>
            <person name="Cheng J.-F."/>
            <person name="Hugenholtz P."/>
            <person name="Woyke T."/>
            <person name="Wu D."/>
            <person name="Gronow S."/>
            <person name="Wellnitz S."/>
            <person name="Brambilla E."/>
            <person name="Klenk H.-P."/>
            <person name="Eisen J.A."/>
        </authorList>
    </citation>
    <scope>NUCLEOTIDE SEQUENCE [LARGE SCALE GENOMIC DNA]</scope>
    <source>
        <strain evidence="2">ATCC BAA-1111 / DSM 21527 / NCTC 11395 / H</strain>
    </source>
</reference>
<dbReference type="Proteomes" id="UP000006048">
    <property type="component" value="Chromosome"/>
</dbReference>
<keyword evidence="2" id="KW-1185">Reference proteome</keyword>
<dbReference type="OrthoDB" id="9775607at2"/>
<dbReference type="STRING" id="869212.Turpa_0712"/>
<accession>I4B256</accession>
<dbReference type="InterPro" id="IPR032466">
    <property type="entry name" value="Metal_Hydrolase"/>
</dbReference>
<dbReference type="InterPro" id="IPR050378">
    <property type="entry name" value="Metallo-dep_Hydrolases_sf"/>
</dbReference>
<dbReference type="Gene3D" id="3.20.20.140">
    <property type="entry name" value="Metal-dependent hydrolases"/>
    <property type="match status" value="1"/>
</dbReference>
<evidence type="ECO:0000313" key="1">
    <source>
        <dbReference type="EMBL" id="AFM11363.1"/>
    </source>
</evidence>
<dbReference type="PANTHER" id="PTHR11647">
    <property type="entry name" value="HYDRANTOINASE/DIHYDROPYRIMIDINASE FAMILY MEMBER"/>
    <property type="match status" value="1"/>
</dbReference>
<organism evidence="1 2">
    <name type="scientific">Turneriella parva (strain ATCC BAA-1111 / DSM 21527 / NCTC 11395 / H)</name>
    <name type="common">Leptospira parva</name>
    <dbReference type="NCBI Taxonomy" id="869212"/>
    <lineage>
        <taxon>Bacteria</taxon>
        <taxon>Pseudomonadati</taxon>
        <taxon>Spirochaetota</taxon>
        <taxon>Spirochaetia</taxon>
        <taxon>Leptospirales</taxon>
        <taxon>Leptospiraceae</taxon>
        <taxon>Turneriella</taxon>
    </lineage>
</organism>
<dbReference type="SUPFAM" id="SSF51556">
    <property type="entry name" value="Metallo-dependent hydrolases"/>
    <property type="match status" value="1"/>
</dbReference>
<dbReference type="InterPro" id="IPR011059">
    <property type="entry name" value="Metal-dep_hydrolase_composite"/>
</dbReference>
<protein>
    <submittedName>
        <fullName evidence="1">Amidohydrolase</fullName>
    </submittedName>
</protein>
<dbReference type="RefSeq" id="WP_014801881.1">
    <property type="nucleotide sequence ID" value="NC_018020.1"/>
</dbReference>
<dbReference type="GO" id="GO:0016812">
    <property type="term" value="F:hydrolase activity, acting on carbon-nitrogen (but not peptide) bonds, in cyclic amides"/>
    <property type="evidence" value="ECO:0007669"/>
    <property type="project" value="TreeGrafter"/>
</dbReference>
<evidence type="ECO:0000313" key="2">
    <source>
        <dbReference type="Proteomes" id="UP000006048"/>
    </source>
</evidence>
<name>I4B256_TURPD</name>
<dbReference type="AlphaFoldDB" id="I4B256"/>
<dbReference type="GO" id="GO:0005829">
    <property type="term" value="C:cytosol"/>
    <property type="evidence" value="ECO:0007669"/>
    <property type="project" value="TreeGrafter"/>
</dbReference>
<dbReference type="SUPFAM" id="SSF51338">
    <property type="entry name" value="Composite domain of metallo-dependent hydrolases"/>
    <property type="match status" value="1"/>
</dbReference>
<dbReference type="KEGG" id="tpx:Turpa_0712"/>
<sequence>MAARLLIQNGTVYDGTGAQPSASDVLIENGKIAAIAPRGSIKAANAKRIDAKGMWVTPGFLDTHTHYDAELALSPGLTESVRHGVTSVVVGSCSVSFVASSPEDCADMFTRVEAVPREVVLPLLKKIKKWDSPLGYRKWIDKHPIGPNVASFMGHSDLRARAMGLHRSVTGERPTPAEQKQMETLLAEALDAGFLGMSCMTNPWDRLDGEREWSASLPSYYARRAEKKPLLELLRRRHRIHQSAPNLITRVNVLGMALASGGIVREPLRTTVITMMDLKADPYVLQLAQLVSWLANKVFRGNYRWQSPPVPFDLYYDGWDSVLFEEFFAGQKIRDAAKNLEKRHALLEDKSFRHRFKKDMLRKLAPKVWHRDLSDTTILSCPDKALIGKSFADVAAARGQDVIDTFLDLLLTYDRGIRWHTCLANHRPEKVAEIMQNPATLMSFADSGAHLRNMAFYNFPLRMLKQVRDAELLGKPIMPVEKAVWRLTGELAGWFGLDAGVLKPGAQADVVVIDPKRLDDSLEKVKLMPWSKGFKFDRIVNEGAAARHVFIAGQAAIVNGKPAPALGKKRMGRFLESVF</sequence>
<gene>
    <name evidence="1" type="ordered locus">Turpa_0712</name>
</gene>
<dbReference type="PANTHER" id="PTHR11647:SF1">
    <property type="entry name" value="COLLAPSIN RESPONSE MEDIATOR PROTEIN"/>
    <property type="match status" value="1"/>
</dbReference>